<feature type="compositionally biased region" description="Basic and acidic residues" evidence="5">
    <location>
        <begin position="300"/>
        <end position="323"/>
    </location>
</feature>
<evidence type="ECO:0000313" key="7">
    <source>
        <dbReference type="EMBL" id="AIQ91408.1"/>
    </source>
</evidence>
<dbReference type="Pfam" id="PF00126">
    <property type="entry name" value="HTH_1"/>
    <property type="match status" value="1"/>
</dbReference>
<dbReference type="Proteomes" id="UP000029492">
    <property type="component" value="Chromosome"/>
</dbReference>
<comment type="similarity">
    <text evidence="1">Belongs to the LysR transcriptional regulatory family.</text>
</comment>
<dbReference type="SUPFAM" id="SSF53850">
    <property type="entry name" value="Periplasmic binding protein-like II"/>
    <property type="match status" value="1"/>
</dbReference>
<dbReference type="InterPro" id="IPR036388">
    <property type="entry name" value="WH-like_DNA-bd_sf"/>
</dbReference>
<dbReference type="PANTHER" id="PTHR30537:SF5">
    <property type="entry name" value="HTH-TYPE TRANSCRIPTIONAL ACTIVATOR TTDR-RELATED"/>
    <property type="match status" value="1"/>
</dbReference>
<dbReference type="Gene3D" id="3.40.190.290">
    <property type="match status" value="1"/>
</dbReference>
<name>A0A089P064_9HYPH</name>
<keyword evidence="4" id="KW-0804">Transcription</keyword>
<organism evidence="7 8">
    <name type="scientific">Methylobacterium oryzae CBMB20</name>
    <dbReference type="NCBI Taxonomy" id="693986"/>
    <lineage>
        <taxon>Bacteria</taxon>
        <taxon>Pseudomonadati</taxon>
        <taxon>Pseudomonadota</taxon>
        <taxon>Alphaproteobacteria</taxon>
        <taxon>Hyphomicrobiales</taxon>
        <taxon>Methylobacteriaceae</taxon>
        <taxon>Methylobacterium</taxon>
    </lineage>
</organism>
<dbReference type="InterPro" id="IPR005119">
    <property type="entry name" value="LysR_subst-bd"/>
</dbReference>
<dbReference type="FunFam" id="1.10.10.10:FF:000001">
    <property type="entry name" value="LysR family transcriptional regulator"/>
    <property type="match status" value="1"/>
</dbReference>
<dbReference type="EMBL" id="CP003811">
    <property type="protein sequence ID" value="AIQ91408.1"/>
    <property type="molecule type" value="Genomic_DNA"/>
</dbReference>
<dbReference type="PROSITE" id="PS50931">
    <property type="entry name" value="HTH_LYSR"/>
    <property type="match status" value="1"/>
</dbReference>
<dbReference type="AlphaFoldDB" id="A0A089P064"/>
<dbReference type="STRING" id="693986.MOC_3653"/>
<dbReference type="RefSeq" id="WP_193376694.1">
    <property type="nucleotide sequence ID" value="NZ_CP003811.1"/>
</dbReference>
<dbReference type="KEGG" id="mor:MOC_3653"/>
<dbReference type="PANTHER" id="PTHR30537">
    <property type="entry name" value="HTH-TYPE TRANSCRIPTIONAL REGULATOR"/>
    <property type="match status" value="1"/>
</dbReference>
<dbReference type="Gene3D" id="1.10.10.10">
    <property type="entry name" value="Winged helix-like DNA-binding domain superfamily/Winged helix DNA-binding domain"/>
    <property type="match status" value="1"/>
</dbReference>
<evidence type="ECO:0000313" key="8">
    <source>
        <dbReference type="Proteomes" id="UP000029492"/>
    </source>
</evidence>
<dbReference type="GO" id="GO:0003700">
    <property type="term" value="F:DNA-binding transcription factor activity"/>
    <property type="evidence" value="ECO:0007669"/>
    <property type="project" value="InterPro"/>
</dbReference>
<evidence type="ECO:0000256" key="1">
    <source>
        <dbReference type="ARBA" id="ARBA00009437"/>
    </source>
</evidence>
<dbReference type="GO" id="GO:0043565">
    <property type="term" value="F:sequence-specific DNA binding"/>
    <property type="evidence" value="ECO:0007669"/>
    <property type="project" value="TreeGrafter"/>
</dbReference>
<dbReference type="HOGENOM" id="CLU_039613_16_2_5"/>
<keyword evidence="8" id="KW-1185">Reference proteome</keyword>
<reference evidence="7 8" key="1">
    <citation type="journal article" date="2014" name="PLoS ONE">
        <title>Genome Information of Methylobacterium oryzae, a Plant-Probiotic Methylotroph in the Phyllosphere.</title>
        <authorList>
            <person name="Kwak M.J."/>
            <person name="Jeong H."/>
            <person name="Madhaiyan M."/>
            <person name="Lee Y."/>
            <person name="Sa T.M."/>
            <person name="Oh T.K."/>
            <person name="Kim J.F."/>
        </authorList>
    </citation>
    <scope>NUCLEOTIDE SEQUENCE [LARGE SCALE GENOMIC DNA]</scope>
    <source>
        <strain evidence="7 8">CBMB20</strain>
    </source>
</reference>
<sequence>MIDRLDAMRVFVAALDEGSLASAGRRLNRSPAAVTRAIAALENHVGVQLLHRTTRRLQLTEAGEQYAAVCRRVLTDLDDADLAAAGHRAAPRGVLTVTAPVMFGTRVLRPVVGEFLKAYPAMQVRYLLLNRITNLLDEGIDVALRIAPLQEANVIAVRIGEVRHVLCASPKYLDGRPPIASLSDLAQHDFIGIEPTSPNDIWSFPPLAGGRVPRTVRVKPRLMVNTDEAAVSAAVDGEGIARIFSYKIQQEVSGGSLVVLLPEDEPPPVPVHLITLPDRLSLAKVRTFMDFAAVRLKADFDRTPPHPEDQPSCRERLDGEVSRRRLMPNEDGAGWPSGTS</sequence>
<dbReference type="InterPro" id="IPR036390">
    <property type="entry name" value="WH_DNA-bd_sf"/>
</dbReference>
<accession>A0A089P064</accession>
<evidence type="ECO:0000256" key="5">
    <source>
        <dbReference type="SAM" id="MobiDB-lite"/>
    </source>
</evidence>
<dbReference type="SUPFAM" id="SSF46785">
    <property type="entry name" value="Winged helix' DNA-binding domain"/>
    <property type="match status" value="1"/>
</dbReference>
<dbReference type="Pfam" id="PF03466">
    <property type="entry name" value="LysR_substrate"/>
    <property type="match status" value="1"/>
</dbReference>
<evidence type="ECO:0000259" key="6">
    <source>
        <dbReference type="PROSITE" id="PS50931"/>
    </source>
</evidence>
<feature type="region of interest" description="Disordered" evidence="5">
    <location>
        <begin position="300"/>
        <end position="340"/>
    </location>
</feature>
<proteinExistence type="inferred from homology"/>
<evidence type="ECO:0000256" key="2">
    <source>
        <dbReference type="ARBA" id="ARBA00023015"/>
    </source>
</evidence>
<dbReference type="InterPro" id="IPR058163">
    <property type="entry name" value="LysR-type_TF_proteobact-type"/>
</dbReference>
<dbReference type="InterPro" id="IPR000847">
    <property type="entry name" value="LysR_HTH_N"/>
</dbReference>
<gene>
    <name evidence="7" type="ORF">MOC_3653</name>
</gene>
<dbReference type="eggNOG" id="COG0583">
    <property type="taxonomic scope" value="Bacteria"/>
</dbReference>
<keyword evidence="2" id="KW-0805">Transcription regulation</keyword>
<keyword evidence="3" id="KW-0238">DNA-binding</keyword>
<protein>
    <submittedName>
        <fullName evidence="7">LysR family transcriptional regulator</fullName>
    </submittedName>
</protein>
<dbReference type="GO" id="GO:0006351">
    <property type="term" value="P:DNA-templated transcription"/>
    <property type="evidence" value="ECO:0007669"/>
    <property type="project" value="TreeGrafter"/>
</dbReference>
<evidence type="ECO:0000256" key="3">
    <source>
        <dbReference type="ARBA" id="ARBA00023125"/>
    </source>
</evidence>
<feature type="domain" description="HTH lysR-type" evidence="6">
    <location>
        <begin position="3"/>
        <end position="60"/>
    </location>
</feature>
<evidence type="ECO:0000256" key="4">
    <source>
        <dbReference type="ARBA" id="ARBA00023163"/>
    </source>
</evidence>